<feature type="region of interest" description="Disordered" evidence="1">
    <location>
        <begin position="1"/>
        <end position="95"/>
    </location>
</feature>
<feature type="compositionally biased region" description="Acidic residues" evidence="1">
    <location>
        <begin position="56"/>
        <end position="66"/>
    </location>
</feature>
<evidence type="ECO:0000313" key="3">
    <source>
        <dbReference type="Proteomes" id="UP000008744"/>
    </source>
</evidence>
<evidence type="ECO:0000313" key="2">
    <source>
        <dbReference type="EMBL" id="EDW38268.1"/>
    </source>
</evidence>
<keyword evidence="3" id="KW-1185">Reference proteome</keyword>
<gene>
    <name evidence="2" type="primary">Dper\GL12108</name>
    <name evidence="2" type="ORF">Dper_GL12108</name>
</gene>
<proteinExistence type="predicted"/>
<feature type="compositionally biased region" description="Acidic residues" evidence="1">
    <location>
        <begin position="16"/>
        <end position="25"/>
    </location>
</feature>
<dbReference type="HOGENOM" id="CLU_2374996_0_0_1"/>
<dbReference type="EMBL" id="CH479185">
    <property type="protein sequence ID" value="EDW38268.1"/>
    <property type="molecule type" value="Genomic_DNA"/>
</dbReference>
<protein>
    <submittedName>
        <fullName evidence="2">GL12108</fullName>
    </submittedName>
</protein>
<feature type="compositionally biased region" description="Polar residues" evidence="1">
    <location>
        <begin position="1"/>
        <end position="11"/>
    </location>
</feature>
<feature type="compositionally biased region" description="Basic and acidic residues" evidence="1">
    <location>
        <begin position="67"/>
        <end position="79"/>
    </location>
</feature>
<dbReference type="Proteomes" id="UP000008744">
    <property type="component" value="Unassembled WGS sequence"/>
</dbReference>
<dbReference type="AlphaFoldDB" id="B4GL44"/>
<name>B4GL44_DROPE</name>
<organism evidence="3">
    <name type="scientific">Drosophila persimilis</name>
    <name type="common">Fruit fly</name>
    <dbReference type="NCBI Taxonomy" id="7234"/>
    <lineage>
        <taxon>Eukaryota</taxon>
        <taxon>Metazoa</taxon>
        <taxon>Ecdysozoa</taxon>
        <taxon>Arthropoda</taxon>
        <taxon>Hexapoda</taxon>
        <taxon>Insecta</taxon>
        <taxon>Pterygota</taxon>
        <taxon>Neoptera</taxon>
        <taxon>Endopterygota</taxon>
        <taxon>Diptera</taxon>
        <taxon>Brachycera</taxon>
        <taxon>Muscomorpha</taxon>
        <taxon>Ephydroidea</taxon>
        <taxon>Drosophilidae</taxon>
        <taxon>Drosophila</taxon>
        <taxon>Sophophora</taxon>
    </lineage>
</organism>
<sequence>MSNNININSMLRPSLDSEEEEEDDIGQMSVGSSSSSGASSNRSSSSSSSSAPGSLPEDDVDVEDEDISRSGCDHRIRDGGRHHHLPIGMNWSWRS</sequence>
<dbReference type="STRING" id="7234.B4GL44"/>
<feature type="compositionally biased region" description="Low complexity" evidence="1">
    <location>
        <begin position="29"/>
        <end position="54"/>
    </location>
</feature>
<reference evidence="2 3" key="1">
    <citation type="journal article" date="2007" name="Nature">
        <title>Evolution of genes and genomes on the Drosophila phylogeny.</title>
        <authorList>
            <consortium name="Drosophila 12 Genomes Consortium"/>
            <person name="Clark A.G."/>
            <person name="Eisen M.B."/>
            <person name="Smith D.R."/>
            <person name="Bergman C.M."/>
            <person name="Oliver B."/>
            <person name="Markow T.A."/>
            <person name="Kaufman T.C."/>
            <person name="Kellis M."/>
            <person name="Gelbart W."/>
            <person name="Iyer V.N."/>
            <person name="Pollard D.A."/>
            <person name="Sackton T.B."/>
            <person name="Larracuente A.M."/>
            <person name="Singh N.D."/>
            <person name="Abad J.P."/>
            <person name="Abt D.N."/>
            <person name="Adryan B."/>
            <person name="Aguade M."/>
            <person name="Akashi H."/>
            <person name="Anderson W.W."/>
            <person name="Aquadro C.F."/>
            <person name="Ardell D.H."/>
            <person name="Arguello R."/>
            <person name="Artieri C.G."/>
            <person name="Barbash D.A."/>
            <person name="Barker D."/>
            <person name="Barsanti P."/>
            <person name="Batterham P."/>
            <person name="Batzoglou S."/>
            <person name="Begun D."/>
            <person name="Bhutkar A."/>
            <person name="Blanco E."/>
            <person name="Bosak S.A."/>
            <person name="Bradley R.K."/>
            <person name="Brand A.D."/>
            <person name="Brent M.R."/>
            <person name="Brooks A.N."/>
            <person name="Brown R.H."/>
            <person name="Butlin R.K."/>
            <person name="Caggese C."/>
            <person name="Calvi B.R."/>
            <person name="Bernardo de Carvalho A."/>
            <person name="Caspi A."/>
            <person name="Castrezana S."/>
            <person name="Celniker S.E."/>
            <person name="Chang J.L."/>
            <person name="Chapple C."/>
            <person name="Chatterji S."/>
            <person name="Chinwalla A."/>
            <person name="Civetta A."/>
            <person name="Clifton S.W."/>
            <person name="Comeron J.M."/>
            <person name="Costello J.C."/>
            <person name="Coyne J.A."/>
            <person name="Daub J."/>
            <person name="David R.G."/>
            <person name="Delcher A.L."/>
            <person name="Delehaunty K."/>
            <person name="Do C.B."/>
            <person name="Ebling H."/>
            <person name="Edwards K."/>
            <person name="Eickbush T."/>
            <person name="Evans J.D."/>
            <person name="Filipski A."/>
            <person name="Findeiss S."/>
            <person name="Freyhult E."/>
            <person name="Fulton L."/>
            <person name="Fulton R."/>
            <person name="Garcia A.C."/>
            <person name="Gardiner A."/>
            <person name="Garfield D.A."/>
            <person name="Garvin B.E."/>
            <person name="Gibson G."/>
            <person name="Gilbert D."/>
            <person name="Gnerre S."/>
            <person name="Godfrey J."/>
            <person name="Good R."/>
            <person name="Gotea V."/>
            <person name="Gravely B."/>
            <person name="Greenberg A.J."/>
            <person name="Griffiths-Jones S."/>
            <person name="Gross S."/>
            <person name="Guigo R."/>
            <person name="Gustafson E.A."/>
            <person name="Haerty W."/>
            <person name="Hahn M.W."/>
            <person name="Halligan D.L."/>
            <person name="Halpern A.L."/>
            <person name="Halter G.M."/>
            <person name="Han M.V."/>
            <person name="Heger A."/>
            <person name="Hillier L."/>
            <person name="Hinrichs A.S."/>
            <person name="Holmes I."/>
            <person name="Hoskins R.A."/>
            <person name="Hubisz M.J."/>
            <person name="Hultmark D."/>
            <person name="Huntley M.A."/>
            <person name="Jaffe D.B."/>
            <person name="Jagadeeshan S."/>
            <person name="Jeck W.R."/>
            <person name="Johnson J."/>
            <person name="Jones C.D."/>
            <person name="Jordan W.C."/>
            <person name="Karpen G.H."/>
            <person name="Kataoka E."/>
            <person name="Keightley P.D."/>
            <person name="Kheradpour P."/>
            <person name="Kirkness E.F."/>
            <person name="Koerich L.B."/>
            <person name="Kristiansen K."/>
            <person name="Kudrna D."/>
            <person name="Kulathinal R.J."/>
            <person name="Kumar S."/>
            <person name="Kwok R."/>
            <person name="Lander E."/>
            <person name="Langley C.H."/>
            <person name="Lapoint R."/>
            <person name="Lazzaro B.P."/>
            <person name="Lee S.J."/>
            <person name="Levesque L."/>
            <person name="Li R."/>
            <person name="Lin C.F."/>
            <person name="Lin M.F."/>
            <person name="Lindblad-Toh K."/>
            <person name="Llopart A."/>
            <person name="Long M."/>
            <person name="Low L."/>
            <person name="Lozovsky E."/>
            <person name="Lu J."/>
            <person name="Luo M."/>
            <person name="Machado C.A."/>
            <person name="Makalowski W."/>
            <person name="Marzo M."/>
            <person name="Matsuda M."/>
            <person name="Matzkin L."/>
            <person name="McAllister B."/>
            <person name="McBride C.S."/>
            <person name="McKernan B."/>
            <person name="McKernan K."/>
            <person name="Mendez-Lago M."/>
            <person name="Minx P."/>
            <person name="Mollenhauer M.U."/>
            <person name="Montooth K."/>
            <person name="Mount S.M."/>
            <person name="Mu X."/>
            <person name="Myers E."/>
            <person name="Negre B."/>
            <person name="Newfeld S."/>
            <person name="Nielsen R."/>
            <person name="Noor M.A."/>
            <person name="O'Grady P."/>
            <person name="Pachter L."/>
            <person name="Papaceit M."/>
            <person name="Parisi M.J."/>
            <person name="Parisi M."/>
            <person name="Parts L."/>
            <person name="Pedersen J.S."/>
            <person name="Pesole G."/>
            <person name="Phillippy A.M."/>
            <person name="Ponting C.P."/>
            <person name="Pop M."/>
            <person name="Porcelli D."/>
            <person name="Powell J.R."/>
            <person name="Prohaska S."/>
            <person name="Pruitt K."/>
            <person name="Puig M."/>
            <person name="Quesneville H."/>
            <person name="Ram K.R."/>
            <person name="Rand D."/>
            <person name="Rasmussen M.D."/>
            <person name="Reed L.K."/>
            <person name="Reenan R."/>
            <person name="Reily A."/>
            <person name="Remington K.A."/>
            <person name="Rieger T.T."/>
            <person name="Ritchie M.G."/>
            <person name="Robin C."/>
            <person name="Rogers Y.H."/>
            <person name="Rohde C."/>
            <person name="Rozas J."/>
            <person name="Rubenfield M.J."/>
            <person name="Ruiz A."/>
            <person name="Russo S."/>
            <person name="Salzberg S.L."/>
            <person name="Sanchez-Gracia A."/>
            <person name="Saranga D.J."/>
            <person name="Sato H."/>
            <person name="Schaeffer S.W."/>
            <person name="Schatz M.C."/>
            <person name="Schlenke T."/>
            <person name="Schwartz R."/>
            <person name="Segarra C."/>
            <person name="Singh R.S."/>
            <person name="Sirot L."/>
            <person name="Sirota M."/>
            <person name="Sisneros N.B."/>
            <person name="Smith C.D."/>
            <person name="Smith T.F."/>
            <person name="Spieth J."/>
            <person name="Stage D.E."/>
            <person name="Stark A."/>
            <person name="Stephan W."/>
            <person name="Strausberg R.L."/>
            <person name="Strempel S."/>
            <person name="Sturgill D."/>
            <person name="Sutton G."/>
            <person name="Sutton G.G."/>
            <person name="Tao W."/>
            <person name="Teichmann S."/>
            <person name="Tobari Y.N."/>
            <person name="Tomimura Y."/>
            <person name="Tsolas J.M."/>
            <person name="Valente V.L."/>
            <person name="Venter E."/>
            <person name="Venter J.C."/>
            <person name="Vicario S."/>
            <person name="Vieira F.G."/>
            <person name="Vilella A.J."/>
            <person name="Villasante A."/>
            <person name="Walenz B."/>
            <person name="Wang J."/>
            <person name="Wasserman M."/>
            <person name="Watts T."/>
            <person name="Wilson D."/>
            <person name="Wilson R.K."/>
            <person name="Wing R.A."/>
            <person name="Wolfner M.F."/>
            <person name="Wong A."/>
            <person name="Wong G.K."/>
            <person name="Wu C.I."/>
            <person name="Wu G."/>
            <person name="Yamamoto D."/>
            <person name="Yang H.P."/>
            <person name="Yang S.P."/>
            <person name="Yorke J.A."/>
            <person name="Yoshida K."/>
            <person name="Zdobnov E."/>
            <person name="Zhang P."/>
            <person name="Zhang Y."/>
            <person name="Zimin A.V."/>
            <person name="Baldwin J."/>
            <person name="Abdouelleil A."/>
            <person name="Abdulkadir J."/>
            <person name="Abebe A."/>
            <person name="Abera B."/>
            <person name="Abreu J."/>
            <person name="Acer S.C."/>
            <person name="Aftuck L."/>
            <person name="Alexander A."/>
            <person name="An P."/>
            <person name="Anderson E."/>
            <person name="Anderson S."/>
            <person name="Arachi H."/>
            <person name="Azer M."/>
            <person name="Bachantsang P."/>
            <person name="Barry A."/>
            <person name="Bayul T."/>
            <person name="Berlin A."/>
            <person name="Bessette D."/>
            <person name="Bloom T."/>
            <person name="Blye J."/>
            <person name="Boguslavskiy L."/>
            <person name="Bonnet C."/>
            <person name="Boukhgalter B."/>
            <person name="Bourzgui I."/>
            <person name="Brown A."/>
            <person name="Cahill P."/>
            <person name="Channer S."/>
            <person name="Cheshatsang Y."/>
            <person name="Chuda L."/>
            <person name="Citroen M."/>
            <person name="Collymore A."/>
            <person name="Cooke P."/>
            <person name="Costello M."/>
            <person name="D'Aco K."/>
            <person name="Daza R."/>
            <person name="De Haan G."/>
            <person name="DeGray S."/>
            <person name="DeMaso C."/>
            <person name="Dhargay N."/>
            <person name="Dooley K."/>
            <person name="Dooley E."/>
            <person name="Doricent M."/>
            <person name="Dorje P."/>
            <person name="Dorjee K."/>
            <person name="Dupes A."/>
            <person name="Elong R."/>
            <person name="Falk J."/>
            <person name="Farina A."/>
            <person name="Faro S."/>
            <person name="Ferguson D."/>
            <person name="Fisher S."/>
            <person name="Foley C.D."/>
            <person name="Franke A."/>
            <person name="Friedrich D."/>
            <person name="Gadbois L."/>
            <person name="Gearin G."/>
            <person name="Gearin C.R."/>
            <person name="Giannoukos G."/>
            <person name="Goode T."/>
            <person name="Graham J."/>
            <person name="Grandbois E."/>
            <person name="Grewal S."/>
            <person name="Gyaltsen K."/>
            <person name="Hafez N."/>
            <person name="Hagos B."/>
            <person name="Hall J."/>
            <person name="Henson C."/>
            <person name="Hollinger A."/>
            <person name="Honan T."/>
            <person name="Huard M.D."/>
            <person name="Hughes L."/>
            <person name="Hurhula B."/>
            <person name="Husby M.E."/>
            <person name="Kamat A."/>
            <person name="Kanga B."/>
            <person name="Kashin S."/>
            <person name="Khazanovich D."/>
            <person name="Kisner P."/>
            <person name="Lance K."/>
            <person name="Lara M."/>
            <person name="Lee W."/>
            <person name="Lennon N."/>
            <person name="Letendre F."/>
            <person name="LeVine R."/>
            <person name="Lipovsky A."/>
            <person name="Liu X."/>
            <person name="Liu J."/>
            <person name="Liu S."/>
            <person name="Lokyitsang T."/>
            <person name="Lokyitsang Y."/>
            <person name="Lubonja R."/>
            <person name="Lui A."/>
            <person name="MacDonald P."/>
            <person name="Magnisalis V."/>
            <person name="Maru K."/>
            <person name="Matthews C."/>
            <person name="McCusker W."/>
            <person name="McDonough S."/>
            <person name="Mehta T."/>
            <person name="Meldrim J."/>
            <person name="Meneus L."/>
            <person name="Mihai O."/>
            <person name="Mihalev A."/>
            <person name="Mihova T."/>
            <person name="Mittelman R."/>
            <person name="Mlenga V."/>
            <person name="Montmayeur A."/>
            <person name="Mulrain L."/>
            <person name="Navidi A."/>
            <person name="Naylor J."/>
            <person name="Negash T."/>
            <person name="Nguyen T."/>
            <person name="Nguyen N."/>
            <person name="Nicol R."/>
            <person name="Norbu C."/>
            <person name="Norbu N."/>
            <person name="Novod N."/>
            <person name="O'Neill B."/>
            <person name="Osman S."/>
            <person name="Markiewicz E."/>
            <person name="Oyono O.L."/>
            <person name="Patti C."/>
            <person name="Phunkhang P."/>
            <person name="Pierre F."/>
            <person name="Priest M."/>
            <person name="Raghuraman S."/>
            <person name="Rege F."/>
            <person name="Reyes R."/>
            <person name="Rise C."/>
            <person name="Rogov P."/>
            <person name="Ross K."/>
            <person name="Ryan E."/>
            <person name="Settipalli S."/>
            <person name="Shea T."/>
            <person name="Sherpa N."/>
            <person name="Shi L."/>
            <person name="Shih D."/>
            <person name="Sparrow T."/>
            <person name="Spaulding J."/>
            <person name="Stalker J."/>
            <person name="Stange-Thomann N."/>
            <person name="Stavropoulos S."/>
            <person name="Stone C."/>
            <person name="Strader C."/>
            <person name="Tesfaye S."/>
            <person name="Thomson T."/>
            <person name="Thoulutsang Y."/>
            <person name="Thoulutsang D."/>
            <person name="Topham K."/>
            <person name="Topping I."/>
            <person name="Tsamla T."/>
            <person name="Vassiliev H."/>
            <person name="Vo A."/>
            <person name="Wangchuk T."/>
            <person name="Wangdi T."/>
            <person name="Weiand M."/>
            <person name="Wilkinson J."/>
            <person name="Wilson A."/>
            <person name="Yadav S."/>
            <person name="Young G."/>
            <person name="Yu Q."/>
            <person name="Zembek L."/>
            <person name="Zhong D."/>
            <person name="Zimmer A."/>
            <person name="Zwirko Z."/>
            <person name="Jaffe D.B."/>
            <person name="Alvarez P."/>
            <person name="Brockman W."/>
            <person name="Butler J."/>
            <person name="Chin C."/>
            <person name="Gnerre S."/>
            <person name="Grabherr M."/>
            <person name="Kleber M."/>
            <person name="Mauceli E."/>
            <person name="MacCallum I."/>
        </authorList>
    </citation>
    <scope>NUCLEOTIDE SEQUENCE [LARGE SCALE GENOMIC DNA]</scope>
    <source>
        <strain evidence="3">MSH-3 / Tucson 14011-0111.49</strain>
    </source>
</reference>
<accession>B4GL44</accession>
<evidence type="ECO:0000256" key="1">
    <source>
        <dbReference type="SAM" id="MobiDB-lite"/>
    </source>
</evidence>